<dbReference type="InterPro" id="IPR036259">
    <property type="entry name" value="MFS_trans_sf"/>
</dbReference>
<comment type="caution">
    <text evidence="5">The sequence shown here is derived from an EMBL/GenBank/DDBJ whole genome shotgun (WGS) entry which is preliminary data.</text>
</comment>
<feature type="transmembrane region" description="Helical" evidence="2">
    <location>
        <begin position="218"/>
        <end position="234"/>
    </location>
</feature>
<feature type="transmembrane region" description="Helical" evidence="2">
    <location>
        <begin position="587"/>
        <end position="609"/>
    </location>
</feature>
<feature type="transmembrane region" description="Helical" evidence="2">
    <location>
        <begin position="58"/>
        <end position="81"/>
    </location>
</feature>
<dbReference type="Gene3D" id="1.20.1250.20">
    <property type="entry name" value="MFS general substrate transporter like domains"/>
    <property type="match status" value="2"/>
</dbReference>
<dbReference type="AlphaFoldDB" id="A0A815RW46"/>
<keyword evidence="2" id="KW-0472">Membrane</keyword>
<feature type="transmembrane region" description="Helical" evidence="2">
    <location>
        <begin position="553"/>
        <end position="575"/>
    </location>
</feature>
<evidence type="ECO:0000313" key="4">
    <source>
        <dbReference type="EMBL" id="CAF0841965.1"/>
    </source>
</evidence>
<feature type="domain" description="Major facilitator superfamily (MFS) profile" evidence="3">
    <location>
        <begin position="459"/>
        <end position="669"/>
    </location>
</feature>
<reference evidence="5" key="1">
    <citation type="submission" date="2021-02" db="EMBL/GenBank/DDBJ databases">
        <authorList>
            <person name="Nowell W R."/>
        </authorList>
    </citation>
    <scope>NUCLEOTIDE SEQUENCE</scope>
</reference>
<feature type="transmembrane region" description="Helical" evidence="2">
    <location>
        <begin position="458"/>
        <end position="480"/>
    </location>
</feature>
<feature type="transmembrane region" description="Helical" evidence="2">
    <location>
        <begin position="93"/>
        <end position="113"/>
    </location>
</feature>
<feature type="transmembrane region" description="Helical" evidence="2">
    <location>
        <begin position="184"/>
        <end position="206"/>
    </location>
</feature>
<dbReference type="InterPro" id="IPR050327">
    <property type="entry name" value="Proton-linked_MCT"/>
</dbReference>
<gene>
    <name evidence="4" type="ORF">EDS130_LOCUS6880</name>
    <name evidence="5" type="ORF">XAT740_LOCUS38494</name>
</gene>
<dbReference type="OrthoDB" id="410267at2759"/>
<dbReference type="Proteomes" id="UP000663852">
    <property type="component" value="Unassembled WGS sequence"/>
</dbReference>
<sequence>MLVDVPSTARKSTLQSKRASTVSEPLLVAGETYGKDYSPGTGETSSNETIIRYTSWRWMVVFGSFGAHFVADGVLFSFGILMHMIKEDLKIELHTVGIIASLFVSLPLFLAPISSALVNRMGCRCVTMLGGFLCSLGLLIASLLGNYVGALIGIGFVCGTGLSFVYVPAVVIVAHYFDENRAIATAIAVGGTGLGNAVVAQFIHIINDYYSDWRETTLLLSGVLFTIVGFGALFRPVEFSFEHTNTPSYEKKINDHRLPPSCMTSIEKLQRFIVEMDKQCASRQAHQSVSISTSNYEAPNGELYDSYSADDIQELEDEFDENFQVTVPLSKFRNLVRSQTTGDKPTTGISSSTNRLSRFYSLPPEEQDKQLLEVYYQPISQKDIFYRGDVPLKSSSLAQVSCPNLIQSYVFEESVTTISDGDTNSNHSQHHRKVLFRKGLSFCHTLRRMLGLQLFHDYRYVIFFASQFLFYLFYDLIYIFPVDYGEKVIGYSKKQMTMLVTILGFGQFFGQLFYGLLANYSKIDAMILYNIGAMLCGLASFLIPFIAHSYVTLMMIILLFGLSISANYALTSIILANMCGLELLTSAYGLILLGQGVSSLSGPVVGSWIAERYGYKTSLIIAGIFMGASGFVTFLIPLIRRFHHRKAEMSREQTIQTNVSTARSDSLEC</sequence>
<feature type="transmembrane region" description="Helical" evidence="2">
    <location>
        <begin position="125"/>
        <end position="144"/>
    </location>
</feature>
<dbReference type="InterPro" id="IPR011701">
    <property type="entry name" value="MFS"/>
</dbReference>
<feature type="transmembrane region" description="Helical" evidence="2">
    <location>
        <begin position="500"/>
        <end position="520"/>
    </location>
</feature>
<proteinExistence type="predicted"/>
<evidence type="ECO:0000256" key="1">
    <source>
        <dbReference type="ARBA" id="ARBA00004141"/>
    </source>
</evidence>
<evidence type="ECO:0000256" key="2">
    <source>
        <dbReference type="SAM" id="Phobius"/>
    </source>
</evidence>
<keyword evidence="6" id="KW-1185">Reference proteome</keyword>
<dbReference type="PANTHER" id="PTHR11360:SF260">
    <property type="entry name" value="MFS DOMAIN-CONTAINING PROTEIN"/>
    <property type="match status" value="1"/>
</dbReference>
<organism evidence="5 6">
    <name type="scientific">Adineta ricciae</name>
    <name type="common">Rotifer</name>
    <dbReference type="NCBI Taxonomy" id="249248"/>
    <lineage>
        <taxon>Eukaryota</taxon>
        <taxon>Metazoa</taxon>
        <taxon>Spiralia</taxon>
        <taxon>Gnathifera</taxon>
        <taxon>Rotifera</taxon>
        <taxon>Eurotatoria</taxon>
        <taxon>Bdelloidea</taxon>
        <taxon>Adinetida</taxon>
        <taxon>Adinetidae</taxon>
        <taxon>Adineta</taxon>
    </lineage>
</organism>
<dbReference type="Proteomes" id="UP000663828">
    <property type="component" value="Unassembled WGS sequence"/>
</dbReference>
<dbReference type="Pfam" id="PF07690">
    <property type="entry name" value="MFS_1"/>
    <property type="match status" value="2"/>
</dbReference>
<dbReference type="EMBL" id="CAJNOR010004165">
    <property type="protein sequence ID" value="CAF1480290.1"/>
    <property type="molecule type" value="Genomic_DNA"/>
</dbReference>
<dbReference type="GO" id="GO:0008028">
    <property type="term" value="F:monocarboxylic acid transmembrane transporter activity"/>
    <property type="evidence" value="ECO:0007669"/>
    <property type="project" value="TreeGrafter"/>
</dbReference>
<dbReference type="SUPFAM" id="SSF103473">
    <property type="entry name" value="MFS general substrate transporter"/>
    <property type="match status" value="1"/>
</dbReference>
<keyword evidence="2" id="KW-0812">Transmembrane</keyword>
<dbReference type="EMBL" id="CAJNOJ010000020">
    <property type="protein sequence ID" value="CAF0841965.1"/>
    <property type="molecule type" value="Genomic_DNA"/>
</dbReference>
<comment type="subcellular location">
    <subcellularLocation>
        <location evidence="1">Membrane</location>
        <topology evidence="1">Multi-pass membrane protein</topology>
    </subcellularLocation>
</comment>
<evidence type="ECO:0000313" key="6">
    <source>
        <dbReference type="Proteomes" id="UP000663828"/>
    </source>
</evidence>
<feature type="transmembrane region" description="Helical" evidence="2">
    <location>
        <begin position="615"/>
        <end position="639"/>
    </location>
</feature>
<feature type="transmembrane region" description="Helical" evidence="2">
    <location>
        <begin position="527"/>
        <end position="547"/>
    </location>
</feature>
<keyword evidence="2" id="KW-1133">Transmembrane helix</keyword>
<name>A0A815RW46_ADIRI</name>
<protein>
    <recommendedName>
        <fullName evidence="3">Major facilitator superfamily (MFS) profile domain-containing protein</fullName>
    </recommendedName>
</protein>
<dbReference type="GO" id="GO:0016020">
    <property type="term" value="C:membrane"/>
    <property type="evidence" value="ECO:0007669"/>
    <property type="project" value="UniProtKB-SubCell"/>
</dbReference>
<dbReference type="InterPro" id="IPR020846">
    <property type="entry name" value="MFS_dom"/>
</dbReference>
<dbReference type="PANTHER" id="PTHR11360">
    <property type="entry name" value="MONOCARBOXYLATE TRANSPORTER"/>
    <property type="match status" value="1"/>
</dbReference>
<dbReference type="PROSITE" id="PS50850">
    <property type="entry name" value="MFS"/>
    <property type="match status" value="1"/>
</dbReference>
<evidence type="ECO:0000313" key="5">
    <source>
        <dbReference type="EMBL" id="CAF1480290.1"/>
    </source>
</evidence>
<accession>A0A815RW46</accession>
<feature type="transmembrane region" description="Helical" evidence="2">
    <location>
        <begin position="150"/>
        <end position="177"/>
    </location>
</feature>
<evidence type="ECO:0000259" key="3">
    <source>
        <dbReference type="PROSITE" id="PS50850"/>
    </source>
</evidence>